<dbReference type="Proteomes" id="UP000246004">
    <property type="component" value="Unassembled WGS sequence"/>
</dbReference>
<dbReference type="InterPro" id="IPR050066">
    <property type="entry name" value="UvrABC_protein_C"/>
</dbReference>
<dbReference type="SUPFAM" id="SSF47781">
    <property type="entry name" value="RuvA domain 2-like"/>
    <property type="match status" value="1"/>
</dbReference>
<dbReference type="InterPro" id="IPR000305">
    <property type="entry name" value="GIY-YIG_endonuc"/>
</dbReference>
<evidence type="ECO:0000256" key="6">
    <source>
        <dbReference type="HAMAP-Rule" id="MF_00203"/>
    </source>
</evidence>
<organism evidence="10 12">
    <name type="scientific">Methanosphaera cuniculi</name>
    <dbReference type="NCBI Taxonomy" id="1077256"/>
    <lineage>
        <taxon>Archaea</taxon>
        <taxon>Methanobacteriati</taxon>
        <taxon>Methanobacteriota</taxon>
        <taxon>Methanomada group</taxon>
        <taxon>Methanobacteria</taxon>
        <taxon>Methanobacteriales</taxon>
        <taxon>Methanobacteriaceae</taxon>
        <taxon>Methanosphaera</taxon>
    </lineage>
</organism>
<evidence type="ECO:0000259" key="8">
    <source>
        <dbReference type="PROSITE" id="PS50164"/>
    </source>
</evidence>
<gene>
    <name evidence="6 11" type="primary">uvrC</name>
    <name evidence="10" type="ORF">ASJ82_07380</name>
    <name evidence="11" type="ORF">MSCUN_04080</name>
</gene>
<keyword evidence="5 6" id="KW-0234">DNA repair</keyword>
<dbReference type="CDD" id="cd10434">
    <property type="entry name" value="GIY-YIG_UvrC_Cho"/>
    <property type="match status" value="1"/>
</dbReference>
<dbReference type="InterPro" id="IPR036876">
    <property type="entry name" value="UVR_dom_sf"/>
</dbReference>
<reference evidence="10 12" key="2">
    <citation type="journal article" date="2017" name="BMC Genomics">
        <title>Genomic analysis of methanogenic archaea reveals a shift towards energy conservation.</title>
        <authorList>
            <person name="Gilmore S.P."/>
            <person name="Henske J.K."/>
            <person name="Sexton J.A."/>
            <person name="Solomon K.V."/>
            <person name="Seppala S."/>
            <person name="Yoo J.I."/>
            <person name="Huyett L.M."/>
            <person name="Pressman A."/>
            <person name="Cogan J.Z."/>
            <person name="Kivenson V."/>
            <person name="Peng X."/>
            <person name="Tan Y."/>
            <person name="Valentine D.L."/>
            <person name="O'Malley M.A."/>
        </authorList>
    </citation>
    <scope>NUCLEOTIDE SEQUENCE [LARGE SCALE GENOMIC DNA]</scope>
    <source>
        <strain evidence="10 12">1R-7</strain>
    </source>
</reference>
<dbReference type="GO" id="GO:0009432">
    <property type="term" value="P:SOS response"/>
    <property type="evidence" value="ECO:0007669"/>
    <property type="project" value="UniProtKB-UniRule"/>
</dbReference>
<feature type="domain" description="GIY-YIG" evidence="8">
    <location>
        <begin position="13"/>
        <end position="93"/>
    </location>
</feature>
<feature type="domain" description="UvrC family homology region profile" evidence="9">
    <location>
        <begin position="248"/>
        <end position="481"/>
    </location>
</feature>
<keyword evidence="3 6" id="KW-0228">DNA excision</keyword>
<accession>A0A2A2HC45</accession>
<dbReference type="EMBL" id="LMVN01000024">
    <property type="protein sequence ID" value="PAV06928.1"/>
    <property type="molecule type" value="Genomic_DNA"/>
</dbReference>
<dbReference type="Pfam" id="PF02151">
    <property type="entry name" value="UVR"/>
    <property type="match status" value="1"/>
</dbReference>
<evidence type="ECO:0000256" key="5">
    <source>
        <dbReference type="ARBA" id="ARBA00023204"/>
    </source>
</evidence>
<dbReference type="NCBIfam" id="NF001824">
    <property type="entry name" value="PRK00558.1-5"/>
    <property type="match status" value="1"/>
</dbReference>
<evidence type="ECO:0000259" key="9">
    <source>
        <dbReference type="PROSITE" id="PS50165"/>
    </source>
</evidence>
<dbReference type="SMART" id="SM00465">
    <property type="entry name" value="GIYc"/>
    <property type="match status" value="1"/>
</dbReference>
<dbReference type="PROSITE" id="PS50164">
    <property type="entry name" value="GIY_YIG"/>
    <property type="match status" value="1"/>
</dbReference>
<dbReference type="InterPro" id="IPR047296">
    <property type="entry name" value="GIY-YIG_UvrC_Cho"/>
</dbReference>
<dbReference type="SUPFAM" id="SSF82771">
    <property type="entry name" value="GIY-YIG endonuclease"/>
    <property type="match status" value="1"/>
</dbReference>
<dbReference type="InterPro" id="IPR041663">
    <property type="entry name" value="DisA/LigA_HHH"/>
</dbReference>
<dbReference type="Pfam" id="PF22920">
    <property type="entry name" value="UvrC_RNaseH"/>
    <property type="match status" value="1"/>
</dbReference>
<dbReference type="GO" id="GO:0006289">
    <property type="term" value="P:nucleotide-excision repair"/>
    <property type="evidence" value="ECO:0007669"/>
    <property type="project" value="UniProtKB-UniRule"/>
</dbReference>
<dbReference type="Proteomes" id="UP000217528">
    <property type="component" value="Unassembled WGS sequence"/>
</dbReference>
<reference evidence="11 13" key="1">
    <citation type="submission" date="2016-04" db="EMBL/GenBank/DDBJ databases">
        <title>Genome sequence of Methanosphaera cuniculi DSM 4103.</title>
        <authorList>
            <person name="Poehlein A."/>
            <person name="Seedorf H."/>
            <person name="Daniel R."/>
        </authorList>
    </citation>
    <scope>NUCLEOTIDE SEQUENCE [LARGE SCALE GENOMIC DNA]</scope>
    <source>
        <strain evidence="11 13">DSM 4103</strain>
    </source>
</reference>
<dbReference type="Gene3D" id="4.10.860.10">
    <property type="entry name" value="UVR domain"/>
    <property type="match status" value="1"/>
</dbReference>
<dbReference type="PROSITE" id="PS50151">
    <property type="entry name" value="UVR"/>
    <property type="match status" value="1"/>
</dbReference>
<dbReference type="AlphaFoldDB" id="A0A2A2HC45"/>
<comment type="subcellular location">
    <subcellularLocation>
        <location evidence="6">Cytoplasm</location>
    </subcellularLocation>
</comment>
<dbReference type="HAMAP" id="MF_00203">
    <property type="entry name" value="UvrC"/>
    <property type="match status" value="1"/>
</dbReference>
<evidence type="ECO:0000256" key="2">
    <source>
        <dbReference type="ARBA" id="ARBA00022763"/>
    </source>
</evidence>
<dbReference type="FunFam" id="3.40.1440.10:FF:000001">
    <property type="entry name" value="UvrABC system protein C"/>
    <property type="match status" value="1"/>
</dbReference>
<dbReference type="OrthoDB" id="121419at2157"/>
<evidence type="ECO:0000313" key="13">
    <source>
        <dbReference type="Proteomes" id="UP000246004"/>
    </source>
</evidence>
<evidence type="ECO:0000313" key="11">
    <source>
        <dbReference type="EMBL" id="PWL08695.1"/>
    </source>
</evidence>
<dbReference type="InterPro" id="IPR010994">
    <property type="entry name" value="RuvA_2-like"/>
</dbReference>
<keyword evidence="12" id="KW-1185">Reference proteome</keyword>
<comment type="function">
    <text evidence="6">The UvrABC repair system catalyzes the recognition and processing of DNA lesions. UvrC both incises the 5' and 3' sides of the lesion. The N-terminal half is responsible for the 3' incision and the C-terminal half is responsible for the 5' incision.</text>
</comment>
<dbReference type="Gene3D" id="1.10.150.20">
    <property type="entry name" value="5' to 3' exonuclease, C-terminal subdomain"/>
    <property type="match status" value="1"/>
</dbReference>
<dbReference type="InterPro" id="IPR001943">
    <property type="entry name" value="UVR_dom"/>
</dbReference>
<comment type="similarity">
    <text evidence="6">Belongs to the UvrC family.</text>
</comment>
<dbReference type="GO" id="GO:0009381">
    <property type="term" value="F:excinuclease ABC activity"/>
    <property type="evidence" value="ECO:0007669"/>
    <property type="project" value="UniProtKB-UniRule"/>
</dbReference>
<dbReference type="NCBIfam" id="TIGR00194">
    <property type="entry name" value="uvrC"/>
    <property type="match status" value="1"/>
</dbReference>
<dbReference type="Pfam" id="PF01541">
    <property type="entry name" value="GIY-YIG"/>
    <property type="match status" value="1"/>
</dbReference>
<dbReference type="Gene3D" id="3.30.420.340">
    <property type="entry name" value="UvrC, RNAse H endonuclease domain"/>
    <property type="match status" value="1"/>
</dbReference>
<dbReference type="GO" id="GO:0005737">
    <property type="term" value="C:cytoplasm"/>
    <property type="evidence" value="ECO:0007669"/>
    <property type="project" value="UniProtKB-SubCell"/>
</dbReference>
<dbReference type="PANTHER" id="PTHR30562:SF1">
    <property type="entry name" value="UVRABC SYSTEM PROTEIN C"/>
    <property type="match status" value="1"/>
</dbReference>
<dbReference type="InterPro" id="IPR004791">
    <property type="entry name" value="UvrC"/>
</dbReference>
<evidence type="ECO:0000256" key="4">
    <source>
        <dbReference type="ARBA" id="ARBA00022881"/>
    </source>
</evidence>
<dbReference type="InterPro" id="IPR038476">
    <property type="entry name" value="UvrC_RNase_H_dom_sf"/>
</dbReference>
<dbReference type="PROSITE" id="PS50165">
    <property type="entry name" value="UVRC"/>
    <property type="match status" value="1"/>
</dbReference>
<comment type="subunit">
    <text evidence="6">Interacts with UvrB in an incision complex.</text>
</comment>
<sequence>MSMQITDPKELPNNPGVYIMHDKDDEIIYVGKAKNLKKRVQSYFKDEDKLDHPKTRVLMRHFNYLEYIITDTEKEALILEASLIKKHRPQYNIRLKDGKQYPFIKITNEEYPRIFLTRNIINDNASYYGPYPNAHKAREFIDFINKNFKIRTCKSMNGPCLNYQIKQCSAPCINNITYDEYQKNIKHVKQLLSGKYKTIIKNMQQEMKRDAKNMNFEKAAILRDQIDTIKVTLEKQHIQLTENVDEDIIAIEHNNHEASVTILSVRGGKTSRKDDLTLQHIEDMTDQEIITEFIKQYYITAPIPDVIIVEQKIQDQEVINEWLNQKHEKRVKIRIAEDEHYNKLINIAKKNAKITLTENTKKEDNPLVTLQGYLGLKKLPYHIEAFDISNISGEYAVASMVVFEDGKPKKNMYRKFKMQTPGPNDFAMMKEVLTRRYSYLSPNTPKGQNYMNDPDNSFYIKPDLVLIDGGKGQLSMAVEVFKELKIKDVPLIGLAKKFEEIYIPGRSNPIILPRRSSALRLLQYVRDESHRFAITFHRTLRKNAFTKSELDEIPGVGLKRKQALMLHFKNIDNIKKASVDEIASVKNIPEKVAHTIYEYMHES</sequence>
<dbReference type="PANTHER" id="PTHR30562">
    <property type="entry name" value="UVRC/OXIDOREDUCTASE"/>
    <property type="match status" value="1"/>
</dbReference>
<keyword evidence="2 6" id="KW-0227">DNA damage</keyword>
<dbReference type="Gene3D" id="3.40.1440.10">
    <property type="entry name" value="GIY-YIG endonuclease"/>
    <property type="match status" value="1"/>
</dbReference>
<keyword evidence="4 6" id="KW-0267">Excision nuclease</keyword>
<evidence type="ECO:0000259" key="7">
    <source>
        <dbReference type="PROSITE" id="PS50151"/>
    </source>
</evidence>
<dbReference type="RefSeq" id="WP_095609102.1">
    <property type="nucleotide sequence ID" value="NZ_LMVN01000024.1"/>
</dbReference>
<dbReference type="GO" id="GO:0003677">
    <property type="term" value="F:DNA binding"/>
    <property type="evidence" value="ECO:0007669"/>
    <property type="project" value="UniProtKB-UniRule"/>
</dbReference>
<dbReference type="GO" id="GO:0009380">
    <property type="term" value="C:excinuclease repair complex"/>
    <property type="evidence" value="ECO:0007669"/>
    <property type="project" value="InterPro"/>
</dbReference>
<feature type="domain" description="UVR" evidence="7">
    <location>
        <begin position="197"/>
        <end position="232"/>
    </location>
</feature>
<evidence type="ECO:0000313" key="10">
    <source>
        <dbReference type="EMBL" id="PAV06928.1"/>
    </source>
</evidence>
<dbReference type="EMBL" id="LWMS01000010">
    <property type="protein sequence ID" value="PWL08695.1"/>
    <property type="molecule type" value="Genomic_DNA"/>
</dbReference>
<dbReference type="InterPro" id="IPR001162">
    <property type="entry name" value="UvrC_RNase_H_dom"/>
</dbReference>
<protein>
    <recommendedName>
        <fullName evidence="6">UvrABC system protein C</fullName>
        <shortName evidence="6">Protein UvrC</shortName>
    </recommendedName>
    <alternativeName>
        <fullName evidence="6">Excinuclease ABC subunit C</fullName>
    </alternativeName>
</protein>
<dbReference type="InterPro" id="IPR035901">
    <property type="entry name" value="GIY-YIG_endonuc_sf"/>
</dbReference>
<dbReference type="SUPFAM" id="SSF46600">
    <property type="entry name" value="C-terminal UvrC-binding domain of UvrB"/>
    <property type="match status" value="1"/>
</dbReference>
<dbReference type="Pfam" id="PF12826">
    <property type="entry name" value="HHH_2"/>
    <property type="match status" value="1"/>
</dbReference>
<comment type="caution">
    <text evidence="10">The sequence shown here is derived from an EMBL/GenBank/DDBJ whole genome shotgun (WGS) entry which is preliminary data.</text>
</comment>
<evidence type="ECO:0000256" key="3">
    <source>
        <dbReference type="ARBA" id="ARBA00022769"/>
    </source>
</evidence>
<keyword evidence="6" id="KW-0742">SOS response</keyword>
<evidence type="ECO:0000313" key="12">
    <source>
        <dbReference type="Proteomes" id="UP000217528"/>
    </source>
</evidence>
<proteinExistence type="inferred from homology"/>
<keyword evidence="1 6" id="KW-0963">Cytoplasm</keyword>
<dbReference type="Pfam" id="PF08459">
    <property type="entry name" value="UvrC_RNaseH_dom"/>
    <property type="match status" value="1"/>
</dbReference>
<evidence type="ECO:0000256" key="1">
    <source>
        <dbReference type="ARBA" id="ARBA00022490"/>
    </source>
</evidence>
<name>A0A2A2HC45_9EURY</name>